<evidence type="ECO:0000259" key="3">
    <source>
        <dbReference type="Pfam" id="PF20303"/>
    </source>
</evidence>
<feature type="transmembrane region" description="Helical" evidence="2">
    <location>
        <begin position="12"/>
        <end position="31"/>
    </location>
</feature>
<proteinExistence type="predicted"/>
<evidence type="ECO:0000313" key="4">
    <source>
        <dbReference type="EMBL" id="OVE59248.1"/>
    </source>
</evidence>
<feature type="domain" description="YEATS-Like-Associating Three TM" evidence="3">
    <location>
        <begin position="191"/>
        <end position="260"/>
    </location>
</feature>
<keyword evidence="2" id="KW-1133">Transmembrane helix</keyword>
<reference evidence="5" key="1">
    <citation type="submission" date="2017-02" db="EMBL/GenBank/DDBJ databases">
        <authorList>
            <person name="Tetz G."/>
            <person name="Tetz V."/>
        </authorList>
    </citation>
    <scope>NUCLEOTIDE SEQUENCE [LARGE SCALE GENOMIC DNA]</scope>
    <source>
        <strain evidence="5">VT16-26</strain>
    </source>
</reference>
<comment type="caution">
    <text evidence="4">The sequence shown here is derived from an EMBL/GenBank/DDBJ whole genome shotgun (WGS) entry which is preliminary data.</text>
</comment>
<dbReference type="Pfam" id="PF20303">
    <property type="entry name" value="YLATT"/>
    <property type="match status" value="1"/>
</dbReference>
<sequence length="273" mass="30954">MKTLNQKKYNWTALLLILICVLGGVTLYFIGEPNDNTLYKNKVLKDDSAQVEKIEITLQNQNNDILKLIAVTDQPKVKPVLEQNLKVNINKFKEIQKEKNTLIFPEKKSSHNAPLKLCIIIIVCGILGGLASGYYRYLEDMLQANNEVKKEALEMKELCEKFENQGIAASEVKPMTEAIQNVENKMEVLLDKIEEEKNKSVSRILFGVISSFFAVLILKAGDSKVLEFNTYLDYFVFACYCLLCALFSKKIIETLINTFVKGIGELNVANNKK</sequence>
<keyword evidence="5" id="KW-1185">Reference proteome</keyword>
<gene>
    <name evidence="4" type="ORF">B0E34_06365</name>
</gene>
<protein>
    <recommendedName>
        <fullName evidence="3">YEATS-Like-Associating Three TM domain-containing protein</fullName>
    </recommendedName>
</protein>
<accession>A0A202C6D0</accession>
<organism evidence="4 5">
    <name type="scientific">Chryseobacterium mucoviscidosis</name>
    <dbReference type="NCBI Taxonomy" id="1945581"/>
    <lineage>
        <taxon>Bacteria</taxon>
        <taxon>Pseudomonadati</taxon>
        <taxon>Bacteroidota</taxon>
        <taxon>Flavobacteriia</taxon>
        <taxon>Flavobacteriales</taxon>
        <taxon>Weeksellaceae</taxon>
        <taxon>Chryseobacterium group</taxon>
        <taxon>Chryseobacterium</taxon>
    </lineage>
</organism>
<feature type="transmembrane region" description="Helical" evidence="2">
    <location>
        <begin position="113"/>
        <end position="135"/>
    </location>
</feature>
<keyword evidence="2" id="KW-0472">Membrane</keyword>
<evidence type="ECO:0000256" key="2">
    <source>
        <dbReference type="SAM" id="Phobius"/>
    </source>
</evidence>
<evidence type="ECO:0000256" key="1">
    <source>
        <dbReference type="SAM" id="Coils"/>
    </source>
</evidence>
<feature type="transmembrane region" description="Helical" evidence="2">
    <location>
        <begin position="231"/>
        <end position="248"/>
    </location>
</feature>
<feature type="transmembrane region" description="Helical" evidence="2">
    <location>
        <begin position="201"/>
        <end position="219"/>
    </location>
</feature>
<dbReference type="AlphaFoldDB" id="A0A202C6D0"/>
<evidence type="ECO:0000313" key="5">
    <source>
        <dbReference type="Proteomes" id="UP000196355"/>
    </source>
</evidence>
<dbReference type="EMBL" id="MVAG01000091">
    <property type="protein sequence ID" value="OVE59248.1"/>
    <property type="molecule type" value="Genomic_DNA"/>
</dbReference>
<name>A0A202C6D0_9FLAO</name>
<keyword evidence="2" id="KW-0812">Transmembrane</keyword>
<dbReference type="InterPro" id="IPR046890">
    <property type="entry name" value="YLATT"/>
</dbReference>
<dbReference type="Proteomes" id="UP000196355">
    <property type="component" value="Unassembled WGS sequence"/>
</dbReference>
<feature type="coiled-coil region" evidence="1">
    <location>
        <begin position="138"/>
        <end position="199"/>
    </location>
</feature>
<keyword evidence="1" id="KW-0175">Coiled coil</keyword>